<proteinExistence type="predicted"/>
<dbReference type="EMBL" id="JAJVCN010000001">
    <property type="protein sequence ID" value="MCE7004140.1"/>
    <property type="molecule type" value="Genomic_DNA"/>
</dbReference>
<sequence>MTRRLLREVLTGDPANPAIPGVRPQVTSDISTSNGDSMQHAANVHGVLMLADEMSSCQVASQRDPNDEWLLQGIPSGFAFPDSEKLIQAEYATNLPFALSVAQSAPRPDEPVSVLGRTATPLTPRAFTTSYADGGAQTVAVTGRKNLGTKQLHYRIDQGSPRSVAVAAWAGGKVTAGITTSTTTSTGAGSMAPGRVLLSSSGFRAWPMARP</sequence>
<gene>
    <name evidence="1" type="ORF">LWC34_15045</name>
</gene>
<dbReference type="Proteomes" id="UP001521150">
    <property type="component" value="Unassembled WGS sequence"/>
</dbReference>
<keyword evidence="2" id="KW-1185">Reference proteome</keyword>
<name>A0ABS8Z8B7_9PSEU</name>
<organism evidence="1 2">
    <name type="scientific">Kibdelosporangium philippinense</name>
    <dbReference type="NCBI Taxonomy" id="211113"/>
    <lineage>
        <taxon>Bacteria</taxon>
        <taxon>Bacillati</taxon>
        <taxon>Actinomycetota</taxon>
        <taxon>Actinomycetes</taxon>
        <taxon>Pseudonocardiales</taxon>
        <taxon>Pseudonocardiaceae</taxon>
        <taxon>Kibdelosporangium</taxon>
    </lineage>
</organism>
<dbReference type="RefSeq" id="WP_233725678.1">
    <property type="nucleotide sequence ID" value="NZ_JAJVCN010000001.1"/>
</dbReference>
<evidence type="ECO:0000313" key="2">
    <source>
        <dbReference type="Proteomes" id="UP001521150"/>
    </source>
</evidence>
<protein>
    <submittedName>
        <fullName evidence="1">Uncharacterized protein</fullName>
    </submittedName>
</protein>
<reference evidence="1 2" key="1">
    <citation type="submission" date="2021-12" db="EMBL/GenBank/DDBJ databases">
        <title>Genome sequence of Kibdelosporangium philippinense ATCC 49844.</title>
        <authorList>
            <person name="Fedorov E.A."/>
            <person name="Omeragic M."/>
            <person name="Shalygina K.F."/>
            <person name="Maclea K.S."/>
        </authorList>
    </citation>
    <scope>NUCLEOTIDE SEQUENCE [LARGE SCALE GENOMIC DNA]</scope>
    <source>
        <strain evidence="1 2">ATCC 49844</strain>
    </source>
</reference>
<accession>A0ABS8Z8B7</accession>
<comment type="caution">
    <text evidence="1">The sequence shown here is derived from an EMBL/GenBank/DDBJ whole genome shotgun (WGS) entry which is preliminary data.</text>
</comment>
<evidence type="ECO:0000313" key="1">
    <source>
        <dbReference type="EMBL" id="MCE7004140.1"/>
    </source>
</evidence>